<protein>
    <recommendedName>
        <fullName evidence="3">adenylate cyclase</fullName>
        <ecNumber evidence="3">4.6.1.1</ecNumber>
    </recommendedName>
</protein>
<dbReference type="GO" id="GO:0009190">
    <property type="term" value="P:cyclic nucleotide biosynthetic process"/>
    <property type="evidence" value="ECO:0007669"/>
    <property type="project" value="InterPro"/>
</dbReference>
<name>B4J314_DROGR</name>
<evidence type="ECO:0000256" key="6">
    <source>
        <dbReference type="ARBA" id="ARBA00022741"/>
    </source>
</evidence>
<dbReference type="STRING" id="7222.B4J314"/>
<feature type="domain" description="Guanylate cyclase" evidence="13">
    <location>
        <begin position="290"/>
        <end position="417"/>
    </location>
</feature>
<dbReference type="FunFam" id="3.30.70.1230:FF:000024">
    <property type="entry name" value="ACXA, isoform A"/>
    <property type="match status" value="1"/>
</dbReference>
<dbReference type="GO" id="GO:0005524">
    <property type="term" value="F:ATP binding"/>
    <property type="evidence" value="ECO:0007669"/>
    <property type="project" value="UniProtKB-KW"/>
</dbReference>
<feature type="transmembrane region" description="Helical" evidence="12">
    <location>
        <begin position="45"/>
        <end position="64"/>
    </location>
</feature>
<dbReference type="Proteomes" id="UP000001070">
    <property type="component" value="Unassembled WGS sequence"/>
</dbReference>
<feature type="domain" description="Guanylate cyclase" evidence="13">
    <location>
        <begin position="827"/>
        <end position="1010"/>
    </location>
</feature>
<keyword evidence="15" id="KW-1185">Reference proteome</keyword>
<dbReference type="CDD" id="cd07302">
    <property type="entry name" value="CHD"/>
    <property type="match status" value="2"/>
</dbReference>
<dbReference type="EC" id="4.6.1.1" evidence="3"/>
<reference evidence="14 15" key="1">
    <citation type="journal article" date="2007" name="Nature">
        <title>Evolution of genes and genomes on the Drosophila phylogeny.</title>
        <authorList>
            <consortium name="Drosophila 12 Genomes Consortium"/>
            <person name="Clark A.G."/>
            <person name="Eisen M.B."/>
            <person name="Smith D.R."/>
            <person name="Bergman C.M."/>
            <person name="Oliver B."/>
            <person name="Markow T.A."/>
            <person name="Kaufman T.C."/>
            <person name="Kellis M."/>
            <person name="Gelbart W."/>
            <person name="Iyer V.N."/>
            <person name="Pollard D.A."/>
            <person name="Sackton T.B."/>
            <person name="Larracuente A.M."/>
            <person name="Singh N.D."/>
            <person name="Abad J.P."/>
            <person name="Abt D.N."/>
            <person name="Adryan B."/>
            <person name="Aguade M."/>
            <person name="Akashi H."/>
            <person name="Anderson W.W."/>
            <person name="Aquadro C.F."/>
            <person name="Ardell D.H."/>
            <person name="Arguello R."/>
            <person name="Artieri C.G."/>
            <person name="Barbash D.A."/>
            <person name="Barker D."/>
            <person name="Barsanti P."/>
            <person name="Batterham P."/>
            <person name="Batzoglou S."/>
            <person name="Begun D."/>
            <person name="Bhutkar A."/>
            <person name="Blanco E."/>
            <person name="Bosak S.A."/>
            <person name="Bradley R.K."/>
            <person name="Brand A.D."/>
            <person name="Brent M.R."/>
            <person name="Brooks A.N."/>
            <person name="Brown R.H."/>
            <person name="Butlin R.K."/>
            <person name="Caggese C."/>
            <person name="Calvi B.R."/>
            <person name="Bernardo de Carvalho A."/>
            <person name="Caspi A."/>
            <person name="Castrezana S."/>
            <person name="Celniker S.E."/>
            <person name="Chang J.L."/>
            <person name="Chapple C."/>
            <person name="Chatterji S."/>
            <person name="Chinwalla A."/>
            <person name="Civetta A."/>
            <person name="Clifton S.W."/>
            <person name="Comeron J.M."/>
            <person name="Costello J.C."/>
            <person name="Coyne J.A."/>
            <person name="Daub J."/>
            <person name="David R.G."/>
            <person name="Delcher A.L."/>
            <person name="Delehaunty K."/>
            <person name="Do C.B."/>
            <person name="Ebling H."/>
            <person name="Edwards K."/>
            <person name="Eickbush T."/>
            <person name="Evans J.D."/>
            <person name="Filipski A."/>
            <person name="Findeiss S."/>
            <person name="Freyhult E."/>
            <person name="Fulton L."/>
            <person name="Fulton R."/>
            <person name="Garcia A.C."/>
            <person name="Gardiner A."/>
            <person name="Garfield D.A."/>
            <person name="Garvin B.E."/>
            <person name="Gibson G."/>
            <person name="Gilbert D."/>
            <person name="Gnerre S."/>
            <person name="Godfrey J."/>
            <person name="Good R."/>
            <person name="Gotea V."/>
            <person name="Gravely B."/>
            <person name="Greenberg A.J."/>
            <person name="Griffiths-Jones S."/>
            <person name="Gross S."/>
            <person name="Guigo R."/>
            <person name="Gustafson E.A."/>
            <person name="Haerty W."/>
            <person name="Hahn M.W."/>
            <person name="Halligan D.L."/>
            <person name="Halpern A.L."/>
            <person name="Halter G.M."/>
            <person name="Han M.V."/>
            <person name="Heger A."/>
            <person name="Hillier L."/>
            <person name="Hinrichs A.S."/>
            <person name="Holmes I."/>
            <person name="Hoskins R.A."/>
            <person name="Hubisz M.J."/>
            <person name="Hultmark D."/>
            <person name="Huntley M.A."/>
            <person name="Jaffe D.B."/>
            <person name="Jagadeeshan S."/>
            <person name="Jeck W.R."/>
            <person name="Johnson J."/>
            <person name="Jones C.D."/>
            <person name="Jordan W.C."/>
            <person name="Karpen G.H."/>
            <person name="Kataoka E."/>
            <person name="Keightley P.D."/>
            <person name="Kheradpour P."/>
            <person name="Kirkness E.F."/>
            <person name="Koerich L.B."/>
            <person name="Kristiansen K."/>
            <person name="Kudrna D."/>
            <person name="Kulathinal R.J."/>
            <person name="Kumar S."/>
            <person name="Kwok R."/>
            <person name="Lander E."/>
            <person name="Langley C.H."/>
            <person name="Lapoint R."/>
            <person name="Lazzaro B.P."/>
            <person name="Lee S.J."/>
            <person name="Levesque L."/>
            <person name="Li R."/>
            <person name="Lin C.F."/>
            <person name="Lin M.F."/>
            <person name="Lindblad-Toh K."/>
            <person name="Llopart A."/>
            <person name="Long M."/>
            <person name="Low L."/>
            <person name="Lozovsky E."/>
            <person name="Lu J."/>
            <person name="Luo M."/>
            <person name="Machado C.A."/>
            <person name="Makalowski W."/>
            <person name="Marzo M."/>
            <person name="Matsuda M."/>
            <person name="Matzkin L."/>
            <person name="McAllister B."/>
            <person name="McBride C.S."/>
            <person name="McKernan B."/>
            <person name="McKernan K."/>
            <person name="Mendez-Lago M."/>
            <person name="Minx P."/>
            <person name="Mollenhauer M.U."/>
            <person name="Montooth K."/>
            <person name="Mount S.M."/>
            <person name="Mu X."/>
            <person name="Myers E."/>
            <person name="Negre B."/>
            <person name="Newfeld S."/>
            <person name="Nielsen R."/>
            <person name="Noor M.A."/>
            <person name="O'Grady P."/>
            <person name="Pachter L."/>
            <person name="Papaceit M."/>
            <person name="Parisi M.J."/>
            <person name="Parisi M."/>
            <person name="Parts L."/>
            <person name="Pedersen J.S."/>
            <person name="Pesole G."/>
            <person name="Phillippy A.M."/>
            <person name="Ponting C.P."/>
            <person name="Pop M."/>
            <person name="Porcelli D."/>
            <person name="Powell J.R."/>
            <person name="Prohaska S."/>
            <person name="Pruitt K."/>
            <person name="Puig M."/>
            <person name="Quesneville H."/>
            <person name="Ram K.R."/>
            <person name="Rand D."/>
            <person name="Rasmussen M.D."/>
            <person name="Reed L.K."/>
            <person name="Reenan R."/>
            <person name="Reily A."/>
            <person name="Remington K.A."/>
            <person name="Rieger T.T."/>
            <person name="Ritchie M.G."/>
            <person name="Robin C."/>
            <person name="Rogers Y.H."/>
            <person name="Rohde C."/>
            <person name="Rozas J."/>
            <person name="Rubenfield M.J."/>
            <person name="Ruiz A."/>
            <person name="Russo S."/>
            <person name="Salzberg S.L."/>
            <person name="Sanchez-Gracia A."/>
            <person name="Saranga D.J."/>
            <person name="Sato H."/>
            <person name="Schaeffer S.W."/>
            <person name="Schatz M.C."/>
            <person name="Schlenke T."/>
            <person name="Schwartz R."/>
            <person name="Segarra C."/>
            <person name="Singh R.S."/>
            <person name="Sirot L."/>
            <person name="Sirota M."/>
            <person name="Sisneros N.B."/>
            <person name="Smith C.D."/>
            <person name="Smith T.F."/>
            <person name="Spieth J."/>
            <person name="Stage D.E."/>
            <person name="Stark A."/>
            <person name="Stephan W."/>
            <person name="Strausberg R.L."/>
            <person name="Strempel S."/>
            <person name="Sturgill D."/>
            <person name="Sutton G."/>
            <person name="Sutton G.G."/>
            <person name="Tao W."/>
            <person name="Teichmann S."/>
            <person name="Tobari Y.N."/>
            <person name="Tomimura Y."/>
            <person name="Tsolas J.M."/>
            <person name="Valente V.L."/>
            <person name="Venter E."/>
            <person name="Venter J.C."/>
            <person name="Vicario S."/>
            <person name="Vieira F.G."/>
            <person name="Vilella A.J."/>
            <person name="Villasante A."/>
            <person name="Walenz B."/>
            <person name="Wang J."/>
            <person name="Wasserman M."/>
            <person name="Watts T."/>
            <person name="Wilson D."/>
            <person name="Wilson R.K."/>
            <person name="Wing R.A."/>
            <person name="Wolfner M.F."/>
            <person name="Wong A."/>
            <person name="Wong G.K."/>
            <person name="Wu C.I."/>
            <person name="Wu G."/>
            <person name="Yamamoto D."/>
            <person name="Yang H.P."/>
            <person name="Yang S.P."/>
            <person name="Yorke J.A."/>
            <person name="Yoshida K."/>
            <person name="Zdobnov E."/>
            <person name="Zhang P."/>
            <person name="Zhang Y."/>
            <person name="Zimin A.V."/>
            <person name="Baldwin J."/>
            <person name="Abdouelleil A."/>
            <person name="Abdulkadir J."/>
            <person name="Abebe A."/>
            <person name="Abera B."/>
            <person name="Abreu J."/>
            <person name="Acer S.C."/>
            <person name="Aftuck L."/>
            <person name="Alexander A."/>
            <person name="An P."/>
            <person name="Anderson E."/>
            <person name="Anderson S."/>
            <person name="Arachi H."/>
            <person name="Azer M."/>
            <person name="Bachantsang P."/>
            <person name="Barry A."/>
            <person name="Bayul T."/>
            <person name="Berlin A."/>
            <person name="Bessette D."/>
            <person name="Bloom T."/>
            <person name="Blye J."/>
            <person name="Boguslavskiy L."/>
            <person name="Bonnet C."/>
            <person name="Boukhgalter B."/>
            <person name="Bourzgui I."/>
            <person name="Brown A."/>
            <person name="Cahill P."/>
            <person name="Channer S."/>
            <person name="Cheshatsang Y."/>
            <person name="Chuda L."/>
            <person name="Citroen M."/>
            <person name="Collymore A."/>
            <person name="Cooke P."/>
            <person name="Costello M."/>
            <person name="D'Aco K."/>
            <person name="Daza R."/>
            <person name="De Haan G."/>
            <person name="DeGray S."/>
            <person name="DeMaso C."/>
            <person name="Dhargay N."/>
            <person name="Dooley K."/>
            <person name="Dooley E."/>
            <person name="Doricent M."/>
            <person name="Dorje P."/>
            <person name="Dorjee K."/>
            <person name="Dupes A."/>
            <person name="Elong R."/>
            <person name="Falk J."/>
            <person name="Farina A."/>
            <person name="Faro S."/>
            <person name="Ferguson D."/>
            <person name="Fisher S."/>
            <person name="Foley C.D."/>
            <person name="Franke A."/>
            <person name="Friedrich D."/>
            <person name="Gadbois L."/>
            <person name="Gearin G."/>
            <person name="Gearin C.R."/>
            <person name="Giannoukos G."/>
            <person name="Goode T."/>
            <person name="Graham J."/>
            <person name="Grandbois E."/>
            <person name="Grewal S."/>
            <person name="Gyaltsen K."/>
            <person name="Hafez N."/>
            <person name="Hagos B."/>
            <person name="Hall J."/>
            <person name="Henson C."/>
            <person name="Hollinger A."/>
            <person name="Honan T."/>
            <person name="Huard M.D."/>
            <person name="Hughes L."/>
            <person name="Hurhula B."/>
            <person name="Husby M.E."/>
            <person name="Kamat A."/>
            <person name="Kanga B."/>
            <person name="Kashin S."/>
            <person name="Khazanovich D."/>
            <person name="Kisner P."/>
            <person name="Lance K."/>
            <person name="Lara M."/>
            <person name="Lee W."/>
            <person name="Lennon N."/>
            <person name="Letendre F."/>
            <person name="LeVine R."/>
            <person name="Lipovsky A."/>
            <person name="Liu X."/>
            <person name="Liu J."/>
            <person name="Liu S."/>
            <person name="Lokyitsang T."/>
            <person name="Lokyitsang Y."/>
            <person name="Lubonja R."/>
            <person name="Lui A."/>
            <person name="MacDonald P."/>
            <person name="Magnisalis V."/>
            <person name="Maru K."/>
            <person name="Matthews C."/>
            <person name="McCusker W."/>
            <person name="McDonough S."/>
            <person name="Mehta T."/>
            <person name="Meldrim J."/>
            <person name="Meneus L."/>
            <person name="Mihai O."/>
            <person name="Mihalev A."/>
            <person name="Mihova T."/>
            <person name="Mittelman R."/>
            <person name="Mlenga V."/>
            <person name="Montmayeur A."/>
            <person name="Mulrain L."/>
            <person name="Navidi A."/>
            <person name="Naylor J."/>
            <person name="Negash T."/>
            <person name="Nguyen T."/>
            <person name="Nguyen N."/>
            <person name="Nicol R."/>
            <person name="Norbu C."/>
            <person name="Norbu N."/>
            <person name="Novod N."/>
            <person name="O'Neill B."/>
            <person name="Osman S."/>
            <person name="Markiewicz E."/>
            <person name="Oyono O.L."/>
            <person name="Patti C."/>
            <person name="Phunkhang P."/>
            <person name="Pierre F."/>
            <person name="Priest M."/>
            <person name="Raghuraman S."/>
            <person name="Rege F."/>
            <person name="Reyes R."/>
            <person name="Rise C."/>
            <person name="Rogov P."/>
            <person name="Ross K."/>
            <person name="Ryan E."/>
            <person name="Settipalli S."/>
            <person name="Shea T."/>
            <person name="Sherpa N."/>
            <person name="Shi L."/>
            <person name="Shih D."/>
            <person name="Sparrow T."/>
            <person name="Spaulding J."/>
            <person name="Stalker J."/>
            <person name="Stange-Thomann N."/>
            <person name="Stavropoulos S."/>
            <person name="Stone C."/>
            <person name="Strader C."/>
            <person name="Tesfaye S."/>
            <person name="Thomson T."/>
            <person name="Thoulutsang Y."/>
            <person name="Thoulutsang D."/>
            <person name="Topham K."/>
            <person name="Topping I."/>
            <person name="Tsamla T."/>
            <person name="Vassiliev H."/>
            <person name="Vo A."/>
            <person name="Wangchuk T."/>
            <person name="Wangdi T."/>
            <person name="Weiand M."/>
            <person name="Wilkinson J."/>
            <person name="Wilson A."/>
            <person name="Yadav S."/>
            <person name="Young G."/>
            <person name="Yu Q."/>
            <person name="Zembek L."/>
            <person name="Zhong D."/>
            <person name="Zimmer A."/>
            <person name="Zwirko Z."/>
            <person name="Jaffe D.B."/>
            <person name="Alvarez P."/>
            <person name="Brockman W."/>
            <person name="Butler J."/>
            <person name="Chin C."/>
            <person name="Gnerre S."/>
            <person name="Grabherr M."/>
            <person name="Kleber M."/>
            <person name="Mauceli E."/>
            <person name="MacCallum I."/>
        </authorList>
    </citation>
    <scope>NUCLEOTIDE SEQUENCE [LARGE SCALE GENOMIC DNA]</scope>
    <source>
        <strain evidence="15">Tucson 15287-2541.00</strain>
    </source>
</reference>
<dbReference type="GO" id="GO:0005886">
    <property type="term" value="C:plasma membrane"/>
    <property type="evidence" value="ECO:0007669"/>
    <property type="project" value="TreeGrafter"/>
</dbReference>
<evidence type="ECO:0000256" key="1">
    <source>
        <dbReference type="ARBA" id="ARBA00001593"/>
    </source>
</evidence>
<evidence type="ECO:0000256" key="12">
    <source>
        <dbReference type="SAM" id="Phobius"/>
    </source>
</evidence>
<feature type="transmembrane region" description="Helical" evidence="12">
    <location>
        <begin position="556"/>
        <end position="575"/>
    </location>
</feature>
<accession>B4J314</accession>
<keyword evidence="10 12" id="KW-0472">Membrane</keyword>
<dbReference type="GO" id="GO:0046872">
    <property type="term" value="F:metal ion binding"/>
    <property type="evidence" value="ECO:0007669"/>
    <property type="project" value="UniProtKB-KW"/>
</dbReference>
<evidence type="ECO:0000256" key="9">
    <source>
        <dbReference type="ARBA" id="ARBA00022989"/>
    </source>
</evidence>
<dbReference type="SUPFAM" id="SSF55073">
    <property type="entry name" value="Nucleotide cyclase"/>
    <property type="match status" value="2"/>
</dbReference>
<comment type="subcellular location">
    <subcellularLocation>
        <location evidence="2">Membrane</location>
        <topology evidence="2">Multi-pass membrane protein</topology>
    </subcellularLocation>
</comment>
<dbReference type="GO" id="GO:0035556">
    <property type="term" value="P:intracellular signal transduction"/>
    <property type="evidence" value="ECO:0007669"/>
    <property type="project" value="InterPro"/>
</dbReference>
<gene>
    <name evidence="14" type="primary">Dgri\GH16698</name>
    <name evidence="14" type="ORF">Dgri_GH16698</name>
</gene>
<feature type="transmembrane region" description="Helical" evidence="12">
    <location>
        <begin position="755"/>
        <end position="771"/>
    </location>
</feature>
<dbReference type="HOGENOM" id="CLU_001072_2_0_1"/>
<dbReference type="eggNOG" id="KOG3619">
    <property type="taxonomic scope" value="Eukaryota"/>
</dbReference>
<feature type="transmembrane region" description="Helical" evidence="12">
    <location>
        <begin position="691"/>
        <end position="710"/>
    </location>
</feature>
<keyword evidence="11" id="KW-0456">Lyase</keyword>
<sequence length="1090" mass="126676">MVCIFDFSKEIAWERGYLKKKCLQLGVEQEYGSYERRLRCSSTGVFIFLHTALTALHCILLLWTCDYCEIIYFDVFLYLVNATLTILVLSTNFNDKFVEAHSWIMLVTSLAVVFLMVVVDLILHLYHYYFNDWNIGTFYDTYVLLMIYLFLPVPFLKWPIILGCSVSIIYTIYRFCYTSTRYPIVEFFDATNMLHHLCLNIMGIFYRGISDIVLRSSFLDRYQYVMEDVSLRSARKREKLLLDSILPPQIARPFQADIRNRIALAGKRNRKSIQNMSQHIMAIESHTDVTILYADVVNYTHLTTTLTVNELVTLLHDLYGRFDVAAGHFNVQRIKFLGDCYYCVAGLTRPNPDHAKCCVELGHCMIANIREVQQHRNLNIDMRIGVHSGSILAGAIGIAKLQFDIWGNDVDIANLLESTGLPGHIHISQRTLDMMIDHSYEILPGTQEARDNPYLQSNRIRTYLIAGIDIYIVDYEFSSKESISFDRNSLNDSHNGIVLELRKELANLPTGAFHIKNLLGFFKKKQTKYDRPLFGFFLLHFFDPRLEYKYMRQPDYLLRYSVLLSWCVGISLIYIQMISNSGRESNHYFVVASFIIMMTLQLFITWYKKVCHWRYKKVPTHKFSSFSCLIFRIADFIERNLIIRMVMYMLTIISYYCVIALVLMDCDIKMFELAHIESKLYHYESDPYLCFQPWVLTDMVCLILGISMLFARIPWMVKIIVSTLEVATYLLLMLFQFEYIIHHSSTTNPYFQSEYAHSLILVITLISLYFMQRQAEFNNRVNFNWKMELIRKQQAANITNKSITILLKNILPSHVVNVYLTSLAKNELYHEDYKMVSVMFASLQKIQMDLPNLRILNEIICEFDQVLSHYRKGFSVDKIKIVGSTYMAACGLDPRFSSSLYERKSSYEYSYNAYRNRRLTHFAKENKSNDDISVQNEEVVFVLTAFALDLMRTVWVCNNVYDRFPTDRQLSVGELTIGISSGEVMAGVVGASQVHYDIWGNPVNMASRMNYTGTAGKIHLTKESALILDKYGIQCDYRGMTFVKGRGELPTYFVGIDENYEFKHTPAYAEGKVSIFVPEDNNLNDTDSNE</sequence>
<dbReference type="SMART" id="SM00044">
    <property type="entry name" value="CYCc"/>
    <property type="match status" value="2"/>
</dbReference>
<dbReference type="KEGG" id="dgr:6558974"/>
<comment type="catalytic activity">
    <reaction evidence="1">
        <text>ATP = 3',5'-cyclic AMP + diphosphate</text>
        <dbReference type="Rhea" id="RHEA:15389"/>
        <dbReference type="ChEBI" id="CHEBI:30616"/>
        <dbReference type="ChEBI" id="CHEBI:33019"/>
        <dbReference type="ChEBI" id="CHEBI:58165"/>
        <dbReference type="EC" id="4.6.1.1"/>
    </reaction>
</comment>
<feature type="transmembrane region" description="Helical" evidence="12">
    <location>
        <begin position="587"/>
        <end position="607"/>
    </location>
</feature>
<dbReference type="GO" id="GO:0007189">
    <property type="term" value="P:adenylate cyclase-activating G protein-coupled receptor signaling pathway"/>
    <property type="evidence" value="ECO:0007669"/>
    <property type="project" value="TreeGrafter"/>
</dbReference>
<evidence type="ECO:0000313" key="14">
    <source>
        <dbReference type="EMBL" id="EDV97184.1"/>
    </source>
</evidence>
<organism evidence="15">
    <name type="scientific">Drosophila grimshawi</name>
    <name type="common">Hawaiian fruit fly</name>
    <name type="synonym">Idiomyia grimshawi</name>
    <dbReference type="NCBI Taxonomy" id="7222"/>
    <lineage>
        <taxon>Eukaryota</taxon>
        <taxon>Metazoa</taxon>
        <taxon>Ecdysozoa</taxon>
        <taxon>Arthropoda</taxon>
        <taxon>Hexapoda</taxon>
        <taxon>Insecta</taxon>
        <taxon>Pterygota</taxon>
        <taxon>Neoptera</taxon>
        <taxon>Endopterygota</taxon>
        <taxon>Diptera</taxon>
        <taxon>Brachycera</taxon>
        <taxon>Muscomorpha</taxon>
        <taxon>Ephydroidea</taxon>
        <taxon>Drosophilidae</taxon>
        <taxon>Drosophila</taxon>
        <taxon>Hawaiian Drosophila</taxon>
    </lineage>
</organism>
<feature type="transmembrane region" description="Helical" evidence="12">
    <location>
        <begin position="641"/>
        <end position="664"/>
    </location>
</feature>
<evidence type="ECO:0000256" key="5">
    <source>
        <dbReference type="ARBA" id="ARBA00022723"/>
    </source>
</evidence>
<keyword evidence="4 12" id="KW-0812">Transmembrane</keyword>
<dbReference type="PROSITE" id="PS50125">
    <property type="entry name" value="GUANYLATE_CYCLASE_2"/>
    <property type="match status" value="2"/>
</dbReference>
<feature type="transmembrane region" description="Helical" evidence="12">
    <location>
        <begin position="146"/>
        <end position="173"/>
    </location>
</feature>
<keyword evidence="6" id="KW-0547">Nucleotide-binding</keyword>
<dbReference type="InParanoid" id="B4J314"/>
<keyword evidence="5" id="KW-0479">Metal-binding</keyword>
<proteinExistence type="predicted"/>
<keyword evidence="7" id="KW-0067">ATP-binding</keyword>
<dbReference type="GO" id="GO:0004016">
    <property type="term" value="F:adenylate cyclase activity"/>
    <property type="evidence" value="ECO:0007669"/>
    <property type="project" value="UniProtKB-EC"/>
</dbReference>
<dbReference type="PANTHER" id="PTHR45627">
    <property type="entry name" value="ADENYLATE CYCLASE TYPE 1"/>
    <property type="match status" value="1"/>
</dbReference>
<evidence type="ECO:0000259" key="13">
    <source>
        <dbReference type="PROSITE" id="PS50125"/>
    </source>
</evidence>
<dbReference type="FunCoup" id="B4J314">
    <property type="interactions" value="105"/>
</dbReference>
<feature type="transmembrane region" description="Helical" evidence="12">
    <location>
        <begin position="103"/>
        <end position="126"/>
    </location>
</feature>
<feature type="transmembrane region" description="Helical" evidence="12">
    <location>
        <begin position="70"/>
        <end position="91"/>
    </location>
</feature>
<dbReference type="EMBL" id="CH916366">
    <property type="protein sequence ID" value="EDV97184.1"/>
    <property type="molecule type" value="Genomic_DNA"/>
</dbReference>
<dbReference type="OrthoDB" id="10006362at2759"/>
<dbReference type="Pfam" id="PF00211">
    <property type="entry name" value="Guanylate_cyc"/>
    <property type="match status" value="2"/>
</dbReference>
<evidence type="ECO:0000256" key="2">
    <source>
        <dbReference type="ARBA" id="ARBA00004141"/>
    </source>
</evidence>
<dbReference type="InterPro" id="IPR001054">
    <property type="entry name" value="A/G_cyclase"/>
</dbReference>
<evidence type="ECO:0000256" key="10">
    <source>
        <dbReference type="ARBA" id="ARBA00023136"/>
    </source>
</evidence>
<dbReference type="OMA" id="HAECCAN"/>
<dbReference type="PhylomeDB" id="B4J314"/>
<keyword evidence="9 12" id="KW-1133">Transmembrane helix</keyword>
<feature type="transmembrane region" description="Helical" evidence="12">
    <location>
        <begin position="717"/>
        <end position="735"/>
    </location>
</feature>
<evidence type="ECO:0000256" key="7">
    <source>
        <dbReference type="ARBA" id="ARBA00022840"/>
    </source>
</evidence>
<evidence type="ECO:0000256" key="8">
    <source>
        <dbReference type="ARBA" id="ARBA00022842"/>
    </source>
</evidence>
<evidence type="ECO:0000256" key="4">
    <source>
        <dbReference type="ARBA" id="ARBA00022692"/>
    </source>
</evidence>
<dbReference type="Gene3D" id="3.30.70.1230">
    <property type="entry name" value="Nucleotide cyclase"/>
    <property type="match status" value="2"/>
</dbReference>
<dbReference type="PANTHER" id="PTHR45627:SF23">
    <property type="entry name" value="AT30656P-RELATED"/>
    <property type="match status" value="1"/>
</dbReference>
<keyword evidence="8" id="KW-0460">Magnesium</keyword>
<evidence type="ECO:0000256" key="3">
    <source>
        <dbReference type="ARBA" id="ARBA00012201"/>
    </source>
</evidence>
<dbReference type="AlphaFoldDB" id="B4J314"/>
<evidence type="ECO:0000313" key="15">
    <source>
        <dbReference type="Proteomes" id="UP000001070"/>
    </source>
</evidence>
<evidence type="ECO:0000256" key="11">
    <source>
        <dbReference type="ARBA" id="ARBA00023239"/>
    </source>
</evidence>
<dbReference type="InterPro" id="IPR029787">
    <property type="entry name" value="Nucleotide_cyclase"/>
</dbReference>